<proteinExistence type="predicted"/>
<keyword evidence="6" id="KW-1185">Reference proteome</keyword>
<dbReference type="InterPro" id="IPR050679">
    <property type="entry name" value="Bact_HTH_transcr_reg"/>
</dbReference>
<dbReference type="PANTHER" id="PTHR44846">
    <property type="entry name" value="MANNOSYL-D-GLYCERATE TRANSPORT/METABOLISM SYSTEM REPRESSOR MNGR-RELATED"/>
    <property type="match status" value="1"/>
</dbReference>
<dbReference type="SMART" id="SM00866">
    <property type="entry name" value="UTRA"/>
    <property type="match status" value="1"/>
</dbReference>
<dbReference type="PANTHER" id="PTHR44846:SF1">
    <property type="entry name" value="MANNOSYL-D-GLYCERATE TRANSPORT_METABOLISM SYSTEM REPRESSOR MNGR-RELATED"/>
    <property type="match status" value="1"/>
</dbReference>
<dbReference type="PRINTS" id="PR00035">
    <property type="entry name" value="HTHGNTR"/>
</dbReference>
<comment type="caution">
    <text evidence="5">The sequence shown here is derived from an EMBL/GenBank/DDBJ whole genome shotgun (WGS) entry which is preliminary data.</text>
</comment>
<dbReference type="RefSeq" id="WP_052504737.1">
    <property type="nucleotide sequence ID" value="NZ_LXEY01000014.1"/>
</dbReference>
<dbReference type="InterPro" id="IPR000524">
    <property type="entry name" value="Tscrpt_reg_HTH_GntR"/>
</dbReference>
<dbReference type="InterPro" id="IPR028978">
    <property type="entry name" value="Chorismate_lyase_/UTRA_dom_sf"/>
</dbReference>
<reference evidence="5 6" key="1">
    <citation type="submission" date="2016-04" db="EMBL/GenBank/DDBJ databases">
        <title>First whole genome shotgun sequence of the bacterium Enteractinococcus sp. strain UASWS1574.</title>
        <authorList>
            <person name="Crovadore J."/>
            <person name="Chablais R."/>
            <person name="Lefort F."/>
        </authorList>
    </citation>
    <scope>NUCLEOTIDE SEQUENCE [LARGE SCALE GENOMIC DNA]</scope>
    <source>
        <strain evidence="5 6">UASWS1574</strain>
    </source>
</reference>
<evidence type="ECO:0000313" key="6">
    <source>
        <dbReference type="Proteomes" id="UP000078292"/>
    </source>
</evidence>
<dbReference type="Pfam" id="PF00392">
    <property type="entry name" value="GntR"/>
    <property type="match status" value="1"/>
</dbReference>
<keyword evidence="1" id="KW-0805">Transcription regulation</keyword>
<keyword evidence="3" id="KW-0804">Transcription</keyword>
<keyword evidence="2" id="KW-0238">DNA-binding</keyword>
<evidence type="ECO:0000256" key="3">
    <source>
        <dbReference type="ARBA" id="ARBA00023163"/>
    </source>
</evidence>
<dbReference type="GO" id="GO:0003677">
    <property type="term" value="F:DNA binding"/>
    <property type="evidence" value="ECO:0007669"/>
    <property type="project" value="UniProtKB-KW"/>
</dbReference>
<dbReference type="GO" id="GO:0045892">
    <property type="term" value="P:negative regulation of DNA-templated transcription"/>
    <property type="evidence" value="ECO:0007669"/>
    <property type="project" value="TreeGrafter"/>
</dbReference>
<dbReference type="SUPFAM" id="SSF64288">
    <property type="entry name" value="Chorismate lyase-like"/>
    <property type="match status" value="1"/>
</dbReference>
<dbReference type="SUPFAM" id="SSF46785">
    <property type="entry name" value="Winged helix' DNA-binding domain"/>
    <property type="match status" value="1"/>
</dbReference>
<gene>
    <name evidence="5" type="ORF">A6F49_07605</name>
</gene>
<dbReference type="InterPro" id="IPR011663">
    <property type="entry name" value="UTRA"/>
</dbReference>
<dbReference type="PROSITE" id="PS50949">
    <property type="entry name" value="HTH_GNTR"/>
    <property type="match status" value="1"/>
</dbReference>
<dbReference type="OrthoDB" id="3194402at2"/>
<accession>A0A1B7M181</accession>
<evidence type="ECO:0000313" key="5">
    <source>
        <dbReference type="EMBL" id="OAV62148.1"/>
    </source>
</evidence>
<dbReference type="CDD" id="cd07377">
    <property type="entry name" value="WHTH_GntR"/>
    <property type="match status" value="1"/>
</dbReference>
<dbReference type="STRING" id="1837282.A6F49_07605"/>
<protein>
    <submittedName>
        <fullName evidence="5">GntR family transcriptional regulator</fullName>
    </submittedName>
</protein>
<dbReference type="InterPro" id="IPR036390">
    <property type="entry name" value="WH_DNA-bd_sf"/>
</dbReference>
<sequence length="247" mass="27277">MPSSEIDTGTGVPIYRQIKDLLRDEILSGQIAHDRPITEAQLLERFGVSRAPIRQALKELSTEGFVYRQQGRGTFPVPGARVERPSDVRSGGLYEYLSEAGLNPSSTVTDPVKVVAPDHVRRELKAAKDEPLLHFTRQIAAGGAPVAELMVYVRVPSDFNPTKEELETSGSAFTLLDQHYGLLLERVEHAAYASAATAEQAATLQVEEGSPLFVLESIFYITGGVPTGWRYAIHKADDFKYRFSVHH</sequence>
<name>A0A1B7M181_9MICC</name>
<dbReference type="Proteomes" id="UP000078292">
    <property type="component" value="Unassembled WGS sequence"/>
</dbReference>
<dbReference type="EMBL" id="LXEY01000014">
    <property type="protein sequence ID" value="OAV62148.1"/>
    <property type="molecule type" value="Genomic_DNA"/>
</dbReference>
<dbReference type="SMART" id="SM00345">
    <property type="entry name" value="HTH_GNTR"/>
    <property type="match status" value="1"/>
</dbReference>
<dbReference type="Pfam" id="PF07702">
    <property type="entry name" value="UTRA"/>
    <property type="match status" value="1"/>
</dbReference>
<dbReference type="Gene3D" id="3.40.1410.10">
    <property type="entry name" value="Chorismate lyase-like"/>
    <property type="match status" value="1"/>
</dbReference>
<dbReference type="AlphaFoldDB" id="A0A1B7M181"/>
<dbReference type="GO" id="GO:0003700">
    <property type="term" value="F:DNA-binding transcription factor activity"/>
    <property type="evidence" value="ECO:0007669"/>
    <property type="project" value="InterPro"/>
</dbReference>
<evidence type="ECO:0000256" key="2">
    <source>
        <dbReference type="ARBA" id="ARBA00023125"/>
    </source>
</evidence>
<evidence type="ECO:0000256" key="1">
    <source>
        <dbReference type="ARBA" id="ARBA00023015"/>
    </source>
</evidence>
<organism evidence="5 6">
    <name type="scientific">Enteractinococcus helveticum</name>
    <dbReference type="NCBI Taxonomy" id="1837282"/>
    <lineage>
        <taxon>Bacteria</taxon>
        <taxon>Bacillati</taxon>
        <taxon>Actinomycetota</taxon>
        <taxon>Actinomycetes</taxon>
        <taxon>Micrococcales</taxon>
        <taxon>Micrococcaceae</taxon>
    </lineage>
</organism>
<evidence type="ECO:0000259" key="4">
    <source>
        <dbReference type="PROSITE" id="PS50949"/>
    </source>
</evidence>
<feature type="domain" description="HTH gntR-type" evidence="4">
    <location>
        <begin position="12"/>
        <end position="79"/>
    </location>
</feature>
<dbReference type="Gene3D" id="1.10.10.10">
    <property type="entry name" value="Winged helix-like DNA-binding domain superfamily/Winged helix DNA-binding domain"/>
    <property type="match status" value="1"/>
</dbReference>
<dbReference type="InterPro" id="IPR036388">
    <property type="entry name" value="WH-like_DNA-bd_sf"/>
</dbReference>